<proteinExistence type="predicted"/>
<name>A0A7R9DD71_TIMPO</name>
<organism evidence="1">
    <name type="scientific">Timema poppense</name>
    <name type="common">Walking stick</name>
    <dbReference type="NCBI Taxonomy" id="170557"/>
    <lineage>
        <taxon>Eukaryota</taxon>
        <taxon>Metazoa</taxon>
        <taxon>Ecdysozoa</taxon>
        <taxon>Arthropoda</taxon>
        <taxon>Hexapoda</taxon>
        <taxon>Insecta</taxon>
        <taxon>Pterygota</taxon>
        <taxon>Neoptera</taxon>
        <taxon>Polyneoptera</taxon>
        <taxon>Phasmatodea</taxon>
        <taxon>Timematodea</taxon>
        <taxon>Timematoidea</taxon>
        <taxon>Timematidae</taxon>
        <taxon>Timema</taxon>
    </lineage>
</organism>
<accession>A0A7R9DD71</accession>
<evidence type="ECO:0000313" key="1">
    <source>
        <dbReference type="EMBL" id="CAD7412481.1"/>
    </source>
</evidence>
<protein>
    <submittedName>
        <fullName evidence="1">Uncharacterized protein</fullName>
    </submittedName>
</protein>
<dbReference type="EMBL" id="OD006049">
    <property type="protein sequence ID" value="CAD7412481.1"/>
    <property type="molecule type" value="Genomic_DNA"/>
</dbReference>
<dbReference type="AlphaFoldDB" id="A0A7R9DD71"/>
<gene>
    <name evidence="1" type="ORF">TPSB3V08_LOCUS8445</name>
</gene>
<sequence>MAPWVLVNTRDADHVNKDRSSHVTVDEASAQQKSILRNEMSQFHAGWHADRISNSSRRFASDVEIMRFKQQLGVLRVGHAQNFQNVLASIDLVSDPRPNVNGLWGWGEEGGVKLFLVPVTRHCLKKRTTCTENEWNKVERGFSNQCNFPQYVGAVDRKHLMIKCPKKSAKTRASSMGLMKLGDGDGGIDMFVILAGVSGGSRKGTAFSERVISVALRTCLKLMSFENSSILPSLSVITGEMLSGAKSDLLDKLEKV</sequence>
<reference evidence="1" key="1">
    <citation type="submission" date="2020-11" db="EMBL/GenBank/DDBJ databases">
        <authorList>
            <person name="Tran Van P."/>
        </authorList>
    </citation>
    <scope>NUCLEOTIDE SEQUENCE</scope>
</reference>